<evidence type="ECO:0000256" key="1">
    <source>
        <dbReference type="ARBA" id="ARBA00022741"/>
    </source>
</evidence>
<reference evidence="5 6" key="1">
    <citation type="submission" date="2019-06" db="EMBL/GenBank/DDBJ databases">
        <title>Lysobacter alkalisoli sp. nov. isolated from saline-alkali soil.</title>
        <authorList>
            <person name="Sun J.-Q."/>
            <person name="Xu L."/>
        </authorList>
    </citation>
    <scope>NUCLEOTIDE SEQUENCE [LARGE SCALE GENOMIC DNA]</scope>
    <source>
        <strain evidence="5 6">SJ-36</strain>
    </source>
</reference>
<keyword evidence="2" id="KW-0378">Hydrolase</keyword>
<dbReference type="Pfam" id="PF02626">
    <property type="entry name" value="CT_A_B"/>
    <property type="match status" value="1"/>
</dbReference>
<dbReference type="OrthoDB" id="9768696at2"/>
<dbReference type="AlphaFoldDB" id="A0A514BWS7"/>
<dbReference type="InterPro" id="IPR052708">
    <property type="entry name" value="PxpC"/>
</dbReference>
<accession>A0A514BWS7</accession>
<dbReference type="SMART" id="SM00797">
    <property type="entry name" value="AHS2"/>
    <property type="match status" value="1"/>
</dbReference>
<organism evidence="5 6">
    <name type="scientific">Marilutibacter alkalisoli</name>
    <dbReference type="NCBI Taxonomy" id="2591633"/>
    <lineage>
        <taxon>Bacteria</taxon>
        <taxon>Pseudomonadati</taxon>
        <taxon>Pseudomonadota</taxon>
        <taxon>Gammaproteobacteria</taxon>
        <taxon>Lysobacterales</taxon>
        <taxon>Lysobacteraceae</taxon>
        <taxon>Marilutibacter</taxon>
    </lineage>
</organism>
<keyword evidence="6" id="KW-1185">Reference proteome</keyword>
<dbReference type="Proteomes" id="UP000317199">
    <property type="component" value="Chromosome"/>
</dbReference>
<proteinExistence type="predicted"/>
<keyword evidence="5" id="KW-0808">Transferase</keyword>
<protein>
    <submittedName>
        <fullName evidence="5">Biotin-dependent carboxyltransferase family protein</fullName>
    </submittedName>
</protein>
<evidence type="ECO:0000256" key="3">
    <source>
        <dbReference type="ARBA" id="ARBA00022840"/>
    </source>
</evidence>
<dbReference type="Gene3D" id="2.40.100.10">
    <property type="entry name" value="Cyclophilin-like"/>
    <property type="match status" value="1"/>
</dbReference>
<dbReference type="InterPro" id="IPR003778">
    <property type="entry name" value="CT_A_B"/>
</dbReference>
<evidence type="ECO:0000256" key="2">
    <source>
        <dbReference type="ARBA" id="ARBA00022801"/>
    </source>
</evidence>
<dbReference type="PANTHER" id="PTHR43309:SF4">
    <property type="entry name" value="CARBOXYLTRANSFERASE DOMAIN-CONTAINING PROTEIN"/>
    <property type="match status" value="1"/>
</dbReference>
<keyword evidence="1" id="KW-0547">Nucleotide-binding</keyword>
<evidence type="ECO:0000259" key="4">
    <source>
        <dbReference type="SMART" id="SM00797"/>
    </source>
</evidence>
<evidence type="ECO:0000313" key="6">
    <source>
        <dbReference type="Proteomes" id="UP000317199"/>
    </source>
</evidence>
<evidence type="ECO:0000313" key="5">
    <source>
        <dbReference type="EMBL" id="QDH71755.1"/>
    </source>
</evidence>
<dbReference type="GO" id="GO:0016740">
    <property type="term" value="F:transferase activity"/>
    <property type="evidence" value="ECO:0007669"/>
    <property type="project" value="UniProtKB-KW"/>
</dbReference>
<dbReference type="InterPro" id="IPR029000">
    <property type="entry name" value="Cyclophilin-like_dom_sf"/>
</dbReference>
<dbReference type="PANTHER" id="PTHR43309">
    <property type="entry name" value="5-OXOPROLINASE SUBUNIT C"/>
    <property type="match status" value="1"/>
</dbReference>
<feature type="domain" description="Carboxyltransferase" evidence="4">
    <location>
        <begin position="22"/>
        <end position="302"/>
    </location>
</feature>
<keyword evidence="3" id="KW-0067">ATP-binding</keyword>
<dbReference type="SUPFAM" id="SSF50891">
    <property type="entry name" value="Cyclophilin-like"/>
    <property type="match status" value="1"/>
</dbReference>
<sequence length="317" mass="33721">MKVIAPGPLTTLQDAGRHGWRHVGVAHAGALDPDSAALANRLVGNTGNEAVLEYTLTGPTLAFDSPLRIALCGALTDALHVAVDGTRTAVGHGRPVELPPGQLRIGRLRLGIRGWLAVASGFDVPEVLGSRSTDLRGGFGGLDGRALARGDALVLRAPSGVAAEVPSQPAWWVEFDDPLPAETLIRYLPSSHPAAMRLDASHWQVDPRSNRQGLRLHGHALEVAPGDIISAAVAPGTIQLPPDGRPIVLLADAQTTGGYPRLGHVAAVDMPRLAQLAPGMPLRWQAVDAHQSRALWQARRAQWRRLMCLLDERLSTL</sequence>
<gene>
    <name evidence="5" type="ORF">FKV23_06565</name>
</gene>
<dbReference type="GO" id="GO:0005524">
    <property type="term" value="F:ATP binding"/>
    <property type="evidence" value="ECO:0007669"/>
    <property type="project" value="UniProtKB-KW"/>
</dbReference>
<dbReference type="GO" id="GO:0016787">
    <property type="term" value="F:hydrolase activity"/>
    <property type="evidence" value="ECO:0007669"/>
    <property type="project" value="UniProtKB-KW"/>
</dbReference>
<name>A0A514BWS7_9GAMM</name>
<dbReference type="KEGG" id="lyj:FKV23_06565"/>
<dbReference type="EMBL" id="CP041242">
    <property type="protein sequence ID" value="QDH71755.1"/>
    <property type="molecule type" value="Genomic_DNA"/>
</dbReference>
<dbReference type="NCBIfam" id="TIGR00724">
    <property type="entry name" value="urea_amlyse_rel"/>
    <property type="match status" value="1"/>
</dbReference>